<feature type="chain" id="PRO_5021732682" evidence="1">
    <location>
        <begin position="18"/>
        <end position="255"/>
    </location>
</feature>
<organism evidence="2 3">
    <name type="scientific">Deinococcus cellulosilyticus (strain DSM 18568 / NBRC 106333 / KACC 11606 / 5516J-15)</name>
    <dbReference type="NCBI Taxonomy" id="1223518"/>
    <lineage>
        <taxon>Bacteria</taxon>
        <taxon>Thermotogati</taxon>
        <taxon>Deinococcota</taxon>
        <taxon>Deinococci</taxon>
        <taxon>Deinococcales</taxon>
        <taxon>Deinococcaceae</taxon>
        <taxon>Deinococcus</taxon>
    </lineage>
</organism>
<protein>
    <submittedName>
        <fullName evidence="2">Uncharacterized protein</fullName>
    </submittedName>
</protein>
<dbReference type="AlphaFoldDB" id="A0A511N5A1"/>
<evidence type="ECO:0000313" key="2">
    <source>
        <dbReference type="EMBL" id="GEM48029.1"/>
    </source>
</evidence>
<comment type="caution">
    <text evidence="2">The sequence shown here is derived from an EMBL/GenBank/DDBJ whole genome shotgun (WGS) entry which is preliminary data.</text>
</comment>
<dbReference type="Gene3D" id="2.50.20.10">
    <property type="entry name" value="Lipoprotein localisation LolA/LolB/LppX"/>
    <property type="match status" value="1"/>
</dbReference>
<name>A0A511N5A1_DEIC1</name>
<dbReference type="EMBL" id="BJXB01000017">
    <property type="protein sequence ID" value="GEM48029.1"/>
    <property type="molecule type" value="Genomic_DNA"/>
</dbReference>
<accession>A0A511N5A1</accession>
<dbReference type="RefSeq" id="WP_146886764.1">
    <property type="nucleotide sequence ID" value="NZ_BJXB01000017.1"/>
</dbReference>
<evidence type="ECO:0000313" key="3">
    <source>
        <dbReference type="Proteomes" id="UP000321306"/>
    </source>
</evidence>
<dbReference type="OrthoDB" id="64414at2"/>
<gene>
    <name evidence="2" type="ORF">DC3_36640</name>
</gene>
<evidence type="ECO:0000256" key="1">
    <source>
        <dbReference type="SAM" id="SignalP"/>
    </source>
</evidence>
<proteinExistence type="predicted"/>
<keyword evidence="3" id="KW-1185">Reference proteome</keyword>
<feature type="signal peptide" evidence="1">
    <location>
        <begin position="1"/>
        <end position="17"/>
    </location>
</feature>
<keyword evidence="1" id="KW-0732">Signal</keyword>
<sequence>MVKALLTLLMLSGAALAGDWQDLLKAVQKSRSHMPAGNVEVLVVFPPSNKPVKMRKDLPQLNFLPGLVKKNFELDWKDSQVIAGRNTTMYTLTPRNRLSNAWVIWVDDEWQVPVAYQQQDLDGTTLRRVSFQHFTGTLNKLEKPYKQKLGYKSEIEKRVLRAMPGLVPPQPYRVVGIRRAVFQDVPSIEVYLSDGLNVIPVVIAPKGVQEAEGVAVVRLDQQFVWVVAKLPPAELLRIIRHLTDIKPEQIFNPGE</sequence>
<reference evidence="2 3" key="1">
    <citation type="submission" date="2019-07" db="EMBL/GenBank/DDBJ databases">
        <title>Whole genome shotgun sequence of Deinococcus cellulosilyticus NBRC 106333.</title>
        <authorList>
            <person name="Hosoyama A."/>
            <person name="Uohara A."/>
            <person name="Ohji S."/>
            <person name="Ichikawa N."/>
        </authorList>
    </citation>
    <scope>NUCLEOTIDE SEQUENCE [LARGE SCALE GENOMIC DNA]</scope>
    <source>
        <strain evidence="2 3">NBRC 106333</strain>
    </source>
</reference>
<dbReference type="Proteomes" id="UP000321306">
    <property type="component" value="Unassembled WGS sequence"/>
</dbReference>